<dbReference type="EMBL" id="QBKA01000002">
    <property type="protein sequence ID" value="RDC59791.1"/>
    <property type="molecule type" value="Genomic_DNA"/>
</dbReference>
<keyword evidence="3" id="KW-1185">Reference proteome</keyword>
<name>A0A369QTB1_9SPHN</name>
<comment type="caution">
    <text evidence="2">The sequence shown here is derived from an EMBL/GenBank/DDBJ whole genome shotgun (WGS) entry which is preliminary data.</text>
</comment>
<evidence type="ECO:0000313" key="3">
    <source>
        <dbReference type="Proteomes" id="UP000253727"/>
    </source>
</evidence>
<proteinExistence type="predicted"/>
<protein>
    <submittedName>
        <fullName evidence="2">Uncharacterized protein</fullName>
    </submittedName>
</protein>
<organism evidence="2 3">
    <name type="scientific">Alteripontixanthobacter maritimus</name>
    <dbReference type="NCBI Taxonomy" id="2161824"/>
    <lineage>
        <taxon>Bacteria</taxon>
        <taxon>Pseudomonadati</taxon>
        <taxon>Pseudomonadota</taxon>
        <taxon>Alphaproteobacteria</taxon>
        <taxon>Sphingomonadales</taxon>
        <taxon>Erythrobacteraceae</taxon>
        <taxon>Alteripontixanthobacter</taxon>
    </lineage>
</organism>
<dbReference type="RefSeq" id="WP_115365303.1">
    <property type="nucleotide sequence ID" value="NZ_QBKA01000001.1"/>
</dbReference>
<dbReference type="Proteomes" id="UP000253727">
    <property type="component" value="Unassembled WGS sequence"/>
</dbReference>
<evidence type="ECO:0000313" key="1">
    <source>
        <dbReference type="EMBL" id="RDC59791.1"/>
    </source>
</evidence>
<reference evidence="2 3" key="1">
    <citation type="submission" date="2018-04" db="EMBL/GenBank/DDBJ databases">
        <title>Altererythrobacter sp. HME9302 genome sequencing and assembly.</title>
        <authorList>
            <person name="Kang H."/>
            <person name="Kim H."/>
            <person name="Joh K."/>
        </authorList>
    </citation>
    <scope>NUCLEOTIDE SEQUENCE [LARGE SCALE GENOMIC DNA]</scope>
    <source>
        <strain evidence="2 3">HME9302</strain>
    </source>
</reference>
<dbReference type="EMBL" id="QBKA01000001">
    <property type="protein sequence ID" value="RDC66556.1"/>
    <property type="molecule type" value="Genomic_DNA"/>
</dbReference>
<gene>
    <name evidence="2" type="ORF">HME9302_00007</name>
    <name evidence="1" type="ORF">HME9302_00986</name>
</gene>
<dbReference type="OrthoDB" id="7173828at2"/>
<accession>A0A369QTB1</accession>
<evidence type="ECO:0000313" key="2">
    <source>
        <dbReference type="EMBL" id="RDC66556.1"/>
    </source>
</evidence>
<dbReference type="AlphaFoldDB" id="A0A369QTB1"/>
<sequence length="194" mass="20707">MIELPATPAPNGISPTLLDYGFTQRGASSLRVDRAGSRYRFEVSYPPMPADRAREFTSRLQRAKSEGLQIDIPLLGVSQGLPGAPVVNGAGQAGKVLALRGLTPGYIAKSGFWLTVVEADGTAYLHSVAQTAVADAIGLASVDIVPPLRAPFADGDRVELARPFVQGFLDGDEWGWAVPINRLIAVGFMLEEFK</sequence>